<keyword evidence="3" id="KW-1185">Reference proteome</keyword>
<evidence type="ECO:0000259" key="1">
    <source>
        <dbReference type="PROSITE" id="PS50880"/>
    </source>
</evidence>
<dbReference type="PROSITE" id="PS50880">
    <property type="entry name" value="TOPRIM"/>
    <property type="match status" value="1"/>
</dbReference>
<dbReference type="Pfam" id="PF01751">
    <property type="entry name" value="Toprim"/>
    <property type="match status" value="1"/>
</dbReference>
<organism evidence="2 3">
    <name type="scientific">Texcoconibacillus texcoconensis</name>
    <dbReference type="NCBI Taxonomy" id="1095777"/>
    <lineage>
        <taxon>Bacteria</taxon>
        <taxon>Bacillati</taxon>
        <taxon>Bacillota</taxon>
        <taxon>Bacilli</taxon>
        <taxon>Bacillales</taxon>
        <taxon>Bacillaceae</taxon>
        <taxon>Texcoconibacillus</taxon>
    </lineage>
</organism>
<evidence type="ECO:0000313" key="2">
    <source>
        <dbReference type="EMBL" id="MBB5175124.1"/>
    </source>
</evidence>
<dbReference type="RefSeq" id="WP_184665521.1">
    <property type="nucleotide sequence ID" value="NZ_JACHHB010000029.1"/>
</dbReference>
<dbReference type="AlphaFoldDB" id="A0A840QUU1"/>
<sequence>MEDKVLIVEGKSDRTRIEQVLNEPVNIICTYGTLSQEKLEELILPVEHMDVYILVDADDAGENLRKQLKHELPNATHLYTDKMFGQVETTPVDYLAEVLKAYFDVK</sequence>
<dbReference type="PANTHER" id="PTHR39156:SF2">
    <property type="entry name" value="DNA PRIMASE (BACTERIAL TYPE) AND SMALL PRIMASE-LIKE PROTEINS"/>
    <property type="match status" value="1"/>
</dbReference>
<comment type="caution">
    <text evidence="2">The sequence shown here is derived from an EMBL/GenBank/DDBJ whole genome shotgun (WGS) entry which is preliminary data.</text>
</comment>
<evidence type="ECO:0000313" key="3">
    <source>
        <dbReference type="Proteomes" id="UP000551878"/>
    </source>
</evidence>
<proteinExistence type="predicted"/>
<protein>
    <submittedName>
        <fullName evidence="2">Toprim domain protein</fullName>
    </submittedName>
</protein>
<feature type="domain" description="Toprim" evidence="1">
    <location>
        <begin position="3"/>
        <end position="87"/>
    </location>
</feature>
<accession>A0A840QUU1</accession>
<dbReference type="SMART" id="SM00493">
    <property type="entry name" value="TOPRIM"/>
    <property type="match status" value="1"/>
</dbReference>
<name>A0A840QUU1_9BACI</name>
<dbReference type="InterPro" id="IPR006171">
    <property type="entry name" value="TOPRIM_dom"/>
</dbReference>
<dbReference type="GO" id="GO:0006364">
    <property type="term" value="P:rRNA processing"/>
    <property type="evidence" value="ECO:0007669"/>
    <property type="project" value="TreeGrafter"/>
</dbReference>
<gene>
    <name evidence="2" type="ORF">HNQ41_003356</name>
</gene>
<dbReference type="Gene3D" id="3.40.1360.10">
    <property type="match status" value="1"/>
</dbReference>
<dbReference type="EMBL" id="JACHHB010000029">
    <property type="protein sequence ID" value="MBB5175124.1"/>
    <property type="molecule type" value="Genomic_DNA"/>
</dbReference>
<dbReference type="Proteomes" id="UP000551878">
    <property type="component" value="Unassembled WGS sequence"/>
</dbReference>
<reference evidence="2 3" key="1">
    <citation type="submission" date="2020-08" db="EMBL/GenBank/DDBJ databases">
        <title>Genomic Encyclopedia of Type Strains, Phase IV (KMG-IV): sequencing the most valuable type-strain genomes for metagenomic binning, comparative biology and taxonomic classification.</title>
        <authorList>
            <person name="Goeker M."/>
        </authorList>
    </citation>
    <scope>NUCLEOTIDE SEQUENCE [LARGE SCALE GENOMIC DNA]</scope>
    <source>
        <strain evidence="2 3">DSM 24696</strain>
    </source>
</reference>
<dbReference type="PANTHER" id="PTHR39156">
    <property type="entry name" value="RIBONUCLEASE M5"/>
    <property type="match status" value="1"/>
</dbReference>
<dbReference type="SUPFAM" id="SSF110455">
    <property type="entry name" value="Toprim domain"/>
    <property type="match status" value="1"/>
</dbReference>
<dbReference type="GO" id="GO:0043822">
    <property type="term" value="F:ribonuclease M5 activity"/>
    <property type="evidence" value="ECO:0007669"/>
    <property type="project" value="TreeGrafter"/>
</dbReference>